<dbReference type="InterPro" id="IPR030865">
    <property type="entry name" value="LapB"/>
</dbReference>
<dbReference type="EMBL" id="BMLT01000005">
    <property type="protein sequence ID" value="GGO82643.1"/>
    <property type="molecule type" value="Genomic_DNA"/>
</dbReference>
<evidence type="ECO:0000313" key="7">
    <source>
        <dbReference type="Proteomes" id="UP000599578"/>
    </source>
</evidence>
<keyword evidence="3 4" id="KW-0802">TPR repeat</keyword>
<keyword evidence="2 4" id="KW-0677">Repeat</keyword>
<dbReference type="InterPro" id="IPR041166">
    <property type="entry name" value="Rubredoxin_2"/>
</dbReference>
<dbReference type="InterPro" id="IPR051012">
    <property type="entry name" value="CellSynth/LPSAsmb/PSIAsmb"/>
</dbReference>
<feature type="topological domain" description="Cytoplasmic" evidence="4">
    <location>
        <begin position="22"/>
        <end position="392"/>
    </location>
</feature>
<dbReference type="Gene3D" id="1.25.40.10">
    <property type="entry name" value="Tetratricopeptide repeat domain"/>
    <property type="match status" value="2"/>
</dbReference>
<keyword evidence="1 4" id="KW-0479">Metal-binding</keyword>
<dbReference type="SUPFAM" id="SSF48452">
    <property type="entry name" value="TPR-like"/>
    <property type="match status" value="1"/>
</dbReference>
<comment type="function">
    <text evidence="4">Modulates cellular lipopolysaccharide (LPS) levels by regulating LpxC, which is involved in lipid A biosynthesis. May act by modulating the proteolytic activity of FtsH towards LpxC. May also coordinate assembly of proteins involved in LPS synthesis at the plasma membrane.</text>
</comment>
<evidence type="ECO:0000256" key="2">
    <source>
        <dbReference type="ARBA" id="ARBA00022737"/>
    </source>
</evidence>
<dbReference type="PANTHER" id="PTHR45586:SF1">
    <property type="entry name" value="LIPOPOLYSACCHARIDE ASSEMBLY PROTEIN B"/>
    <property type="match status" value="1"/>
</dbReference>
<dbReference type="HAMAP" id="MF_00994">
    <property type="entry name" value="LPS_assembly_LapB"/>
    <property type="match status" value="1"/>
</dbReference>
<sequence>MADYLLIVPLFLAVAAGWWLGRREAGVRAMAREQALSRDYLTGLDHLVDERTDDAIESFIRALEFKPESLTAHLALAKLLRKKGDVERAIKLHQGLLDRPGLAPNDRLRVQMAQARDYDAVGLLDRAEVLLQEVIDSSPPAEMRIEALQLLVKLYEKEGEWQRALEVAASLDRDCRKDIRHELAHYCCELAEHQLRHAGYDAAEDWLKRALKHDPQAVRASLLQAGVRIARQQWRPAIQALQQVVEQDPLFVSEILQPLQQCYRGLDREDDYQNSLRGLMARAPSTSLILALAEQIRDTRGVYAAGAFITAELKRRPSIRGFNRLIDMHIEHGARSARDSLEVLHGLTDQLEQSKPRYRCDQCGFAGRLLLWQCPSCRQWGSTRPIQGLEGE</sequence>
<comment type="subcellular location">
    <subcellularLocation>
        <location evidence="4">Cell inner membrane</location>
        <topology evidence="4">Single-pass membrane protein</topology>
        <orientation evidence="4">Cytoplasmic side</orientation>
    </subcellularLocation>
</comment>
<evidence type="ECO:0000313" key="6">
    <source>
        <dbReference type="EMBL" id="GGO82643.1"/>
    </source>
</evidence>
<organism evidence="6 7">
    <name type="scientific">Marinobacterium nitratireducens</name>
    <dbReference type="NCBI Taxonomy" id="518897"/>
    <lineage>
        <taxon>Bacteria</taxon>
        <taxon>Pseudomonadati</taxon>
        <taxon>Pseudomonadota</taxon>
        <taxon>Gammaproteobacteria</taxon>
        <taxon>Oceanospirillales</taxon>
        <taxon>Oceanospirillaceae</taxon>
        <taxon>Marinobacterium</taxon>
    </lineage>
</organism>
<dbReference type="GO" id="GO:0008653">
    <property type="term" value="P:lipopolysaccharide metabolic process"/>
    <property type="evidence" value="ECO:0007669"/>
    <property type="project" value="InterPro"/>
</dbReference>
<keyword evidence="4" id="KW-0997">Cell inner membrane</keyword>
<feature type="binding site" evidence="4">
    <location>
        <position position="363"/>
    </location>
    <ligand>
        <name>Fe cation</name>
        <dbReference type="ChEBI" id="CHEBI:24875"/>
    </ligand>
</feature>
<dbReference type="AlphaFoldDB" id="A0A917ZH26"/>
<accession>A0A917ZH26</accession>
<dbReference type="NCBIfam" id="NF008757">
    <property type="entry name" value="PRK11788.1-5"/>
    <property type="match status" value="1"/>
</dbReference>
<dbReference type="PANTHER" id="PTHR45586">
    <property type="entry name" value="TPR REPEAT-CONTAINING PROTEIN PA4667"/>
    <property type="match status" value="1"/>
</dbReference>
<comment type="similarity">
    <text evidence="4">Belongs to the LapB family.</text>
</comment>
<dbReference type="GO" id="GO:0009898">
    <property type="term" value="C:cytoplasmic side of plasma membrane"/>
    <property type="evidence" value="ECO:0007669"/>
    <property type="project" value="UniProtKB-UniRule"/>
</dbReference>
<keyword evidence="4" id="KW-1003">Cell membrane</keyword>
<dbReference type="InterPro" id="IPR011990">
    <property type="entry name" value="TPR-like_helical_dom_sf"/>
</dbReference>
<protein>
    <recommendedName>
        <fullName evidence="4">Lipopolysaccharide assembly protein B</fullName>
    </recommendedName>
</protein>
<evidence type="ECO:0000259" key="5">
    <source>
        <dbReference type="Pfam" id="PF18073"/>
    </source>
</evidence>
<keyword evidence="4" id="KW-0408">Iron</keyword>
<reference evidence="6 7" key="1">
    <citation type="journal article" date="2014" name="Int. J. Syst. Evol. Microbiol.">
        <title>Complete genome sequence of Corynebacterium casei LMG S-19264T (=DSM 44701T), isolated from a smear-ripened cheese.</title>
        <authorList>
            <consortium name="US DOE Joint Genome Institute (JGI-PGF)"/>
            <person name="Walter F."/>
            <person name="Albersmeier A."/>
            <person name="Kalinowski J."/>
            <person name="Ruckert C."/>
        </authorList>
    </citation>
    <scope>NUCLEOTIDE SEQUENCE [LARGE SCALE GENOMIC DNA]</scope>
    <source>
        <strain evidence="6 7">CGMCC 1.7286</strain>
    </source>
</reference>
<dbReference type="GO" id="GO:0005506">
    <property type="term" value="F:iron ion binding"/>
    <property type="evidence" value="ECO:0007669"/>
    <property type="project" value="UniProtKB-UniRule"/>
</dbReference>
<dbReference type="Pfam" id="PF18073">
    <property type="entry name" value="Zn_ribbon_LapB"/>
    <property type="match status" value="1"/>
</dbReference>
<proteinExistence type="inferred from homology"/>
<keyword evidence="4" id="KW-0812">Transmembrane</keyword>
<comment type="caution">
    <text evidence="6">The sequence shown here is derived from an EMBL/GenBank/DDBJ whole genome shotgun (WGS) entry which is preliminary data.</text>
</comment>
<dbReference type="Pfam" id="PF13432">
    <property type="entry name" value="TPR_16"/>
    <property type="match status" value="2"/>
</dbReference>
<dbReference type="RefSeq" id="WP_188860881.1">
    <property type="nucleotide sequence ID" value="NZ_BMLT01000005.1"/>
</dbReference>
<evidence type="ECO:0000256" key="3">
    <source>
        <dbReference type="ARBA" id="ARBA00022803"/>
    </source>
</evidence>
<dbReference type="GO" id="GO:0046890">
    <property type="term" value="P:regulation of lipid biosynthetic process"/>
    <property type="evidence" value="ECO:0007669"/>
    <property type="project" value="UniProtKB-UniRule"/>
</dbReference>
<evidence type="ECO:0000256" key="1">
    <source>
        <dbReference type="ARBA" id="ARBA00022723"/>
    </source>
</evidence>
<feature type="binding site" evidence="4">
    <location>
        <position position="360"/>
    </location>
    <ligand>
        <name>Fe cation</name>
        <dbReference type="ChEBI" id="CHEBI:24875"/>
    </ligand>
</feature>
<evidence type="ECO:0000256" key="4">
    <source>
        <dbReference type="HAMAP-Rule" id="MF_00994"/>
    </source>
</evidence>
<dbReference type="Proteomes" id="UP000599578">
    <property type="component" value="Unassembled WGS sequence"/>
</dbReference>
<name>A0A917ZH26_9GAMM</name>
<feature type="domain" description="LapB rubredoxin metal binding" evidence="5">
    <location>
        <begin position="358"/>
        <end position="383"/>
    </location>
</feature>
<feature type="binding site" evidence="4">
    <location>
        <position position="377"/>
    </location>
    <ligand>
        <name>Fe cation</name>
        <dbReference type="ChEBI" id="CHEBI:24875"/>
    </ligand>
</feature>
<keyword evidence="4" id="KW-1133">Transmembrane helix</keyword>
<feature type="binding site" evidence="4">
    <location>
        <position position="374"/>
    </location>
    <ligand>
        <name>Fe cation</name>
        <dbReference type="ChEBI" id="CHEBI:24875"/>
    </ligand>
</feature>
<keyword evidence="4" id="KW-0472">Membrane</keyword>
<keyword evidence="7" id="KW-1185">Reference proteome</keyword>
<gene>
    <name evidence="4 6" type="primary">lapB</name>
    <name evidence="6" type="ORF">GCM10011348_24520</name>
</gene>